<accession>A0A1M3T1R8</accession>
<evidence type="ECO:0000313" key="1">
    <source>
        <dbReference type="EMBL" id="OJZ80682.1"/>
    </source>
</evidence>
<dbReference type="EMBL" id="KV878253">
    <property type="protein sequence ID" value="OJZ80682.1"/>
    <property type="molecule type" value="Genomic_DNA"/>
</dbReference>
<proteinExistence type="predicted"/>
<dbReference type="Proteomes" id="UP000184063">
    <property type="component" value="Unassembled WGS sequence"/>
</dbReference>
<protein>
    <submittedName>
        <fullName evidence="1">Uncharacterized protein</fullName>
    </submittedName>
</protein>
<organism evidence="1 2">
    <name type="scientific">Aspergillus luchuensis (strain CBS 106.47)</name>
    <dbReference type="NCBI Taxonomy" id="1137211"/>
    <lineage>
        <taxon>Eukaryota</taxon>
        <taxon>Fungi</taxon>
        <taxon>Dikarya</taxon>
        <taxon>Ascomycota</taxon>
        <taxon>Pezizomycotina</taxon>
        <taxon>Eurotiomycetes</taxon>
        <taxon>Eurotiomycetidae</taxon>
        <taxon>Eurotiales</taxon>
        <taxon>Aspergillaceae</taxon>
        <taxon>Aspergillus</taxon>
        <taxon>Aspergillus subgen. Circumdati</taxon>
    </lineage>
</organism>
<dbReference type="VEuPathDB" id="FungiDB:ASPFODRAFT_75761"/>
<reference evidence="2" key="1">
    <citation type="journal article" date="2017" name="Genome Biol.">
        <title>Comparative genomics reveals high biological diversity and specific adaptations in the industrially and medically important fungal genus Aspergillus.</title>
        <authorList>
            <person name="de Vries R.P."/>
            <person name="Riley R."/>
            <person name="Wiebenga A."/>
            <person name="Aguilar-Osorio G."/>
            <person name="Amillis S."/>
            <person name="Uchima C.A."/>
            <person name="Anderluh G."/>
            <person name="Asadollahi M."/>
            <person name="Askin M."/>
            <person name="Barry K."/>
            <person name="Battaglia E."/>
            <person name="Bayram O."/>
            <person name="Benocci T."/>
            <person name="Braus-Stromeyer S.A."/>
            <person name="Caldana C."/>
            <person name="Canovas D."/>
            <person name="Cerqueira G.C."/>
            <person name="Chen F."/>
            <person name="Chen W."/>
            <person name="Choi C."/>
            <person name="Clum A."/>
            <person name="Dos Santos R.A."/>
            <person name="Damasio A.R."/>
            <person name="Diallinas G."/>
            <person name="Emri T."/>
            <person name="Fekete E."/>
            <person name="Flipphi M."/>
            <person name="Freyberg S."/>
            <person name="Gallo A."/>
            <person name="Gournas C."/>
            <person name="Habgood R."/>
            <person name="Hainaut M."/>
            <person name="Harispe M.L."/>
            <person name="Henrissat B."/>
            <person name="Hilden K.S."/>
            <person name="Hope R."/>
            <person name="Hossain A."/>
            <person name="Karabika E."/>
            <person name="Karaffa L."/>
            <person name="Karanyi Z."/>
            <person name="Krasevec N."/>
            <person name="Kuo A."/>
            <person name="Kusch H."/>
            <person name="LaButti K."/>
            <person name="Lagendijk E.L."/>
            <person name="Lapidus A."/>
            <person name="Levasseur A."/>
            <person name="Lindquist E."/>
            <person name="Lipzen A."/>
            <person name="Logrieco A.F."/>
            <person name="MacCabe A."/>
            <person name="Maekelae M.R."/>
            <person name="Malavazi I."/>
            <person name="Melin P."/>
            <person name="Meyer V."/>
            <person name="Mielnichuk N."/>
            <person name="Miskei M."/>
            <person name="Molnar A.P."/>
            <person name="Mule G."/>
            <person name="Ngan C.Y."/>
            <person name="Orejas M."/>
            <person name="Orosz E."/>
            <person name="Ouedraogo J.P."/>
            <person name="Overkamp K.M."/>
            <person name="Park H.-S."/>
            <person name="Perrone G."/>
            <person name="Piumi F."/>
            <person name="Punt P.J."/>
            <person name="Ram A.F."/>
            <person name="Ramon A."/>
            <person name="Rauscher S."/>
            <person name="Record E."/>
            <person name="Riano-Pachon D.M."/>
            <person name="Robert V."/>
            <person name="Roehrig J."/>
            <person name="Ruller R."/>
            <person name="Salamov A."/>
            <person name="Salih N.S."/>
            <person name="Samson R.A."/>
            <person name="Sandor E."/>
            <person name="Sanguinetti M."/>
            <person name="Schuetze T."/>
            <person name="Sepcic K."/>
            <person name="Shelest E."/>
            <person name="Sherlock G."/>
            <person name="Sophianopoulou V."/>
            <person name="Squina F.M."/>
            <person name="Sun H."/>
            <person name="Susca A."/>
            <person name="Todd R.B."/>
            <person name="Tsang A."/>
            <person name="Unkles S.E."/>
            <person name="van de Wiele N."/>
            <person name="van Rossen-Uffink D."/>
            <person name="Oliveira J.V."/>
            <person name="Vesth T.C."/>
            <person name="Visser J."/>
            <person name="Yu J.-H."/>
            <person name="Zhou M."/>
            <person name="Andersen M.R."/>
            <person name="Archer D.B."/>
            <person name="Baker S.E."/>
            <person name="Benoit I."/>
            <person name="Brakhage A.A."/>
            <person name="Braus G.H."/>
            <person name="Fischer R."/>
            <person name="Frisvad J.C."/>
            <person name="Goldman G.H."/>
            <person name="Houbraken J."/>
            <person name="Oakley B."/>
            <person name="Pocsi I."/>
            <person name="Scazzocchio C."/>
            <person name="Seiboth B."/>
            <person name="vanKuyk P.A."/>
            <person name="Wortman J."/>
            <person name="Dyer P.S."/>
            <person name="Grigoriev I.V."/>
        </authorList>
    </citation>
    <scope>NUCLEOTIDE SEQUENCE [LARGE SCALE GENOMIC DNA]</scope>
    <source>
        <strain evidence="2">CBS 106.47</strain>
    </source>
</reference>
<evidence type="ECO:0000313" key="2">
    <source>
        <dbReference type="Proteomes" id="UP000184063"/>
    </source>
</evidence>
<sequence length="153" mass="17562">MDMDKGRHRGYLATRISLFHRYRTGKDGVARCMAGTPVNLTHWVAITIGCEELRDARENSSTLILRAEDSTKLLLPFDRAPERRRGRPWCYRLPGPIINIPQTDYISFYGEHGEKTTVSHDLNIDDALSNHVLPLNSYRHDQVSRRKIAMGLM</sequence>
<name>A0A1M3T1R8_ASPLC</name>
<dbReference type="AlphaFoldDB" id="A0A1M3T1R8"/>
<gene>
    <name evidence="1" type="ORF">ASPFODRAFT_75761</name>
</gene>